<protein>
    <submittedName>
        <fullName evidence="3">Uncharacterized protein</fullName>
    </submittedName>
</protein>
<keyword evidence="2" id="KW-1133">Transmembrane helix</keyword>
<evidence type="ECO:0000313" key="3">
    <source>
        <dbReference type="EMBL" id="PHT41294.1"/>
    </source>
</evidence>
<dbReference type="AlphaFoldDB" id="A0A2G2W7U6"/>
<dbReference type="EMBL" id="MLFT02000008">
    <property type="protein sequence ID" value="PHT41294.1"/>
    <property type="molecule type" value="Genomic_DNA"/>
</dbReference>
<accession>A0A2G2W7U6</accession>
<organism evidence="3 4">
    <name type="scientific">Capsicum baccatum</name>
    <name type="common">Peruvian pepper</name>
    <dbReference type="NCBI Taxonomy" id="33114"/>
    <lineage>
        <taxon>Eukaryota</taxon>
        <taxon>Viridiplantae</taxon>
        <taxon>Streptophyta</taxon>
        <taxon>Embryophyta</taxon>
        <taxon>Tracheophyta</taxon>
        <taxon>Spermatophyta</taxon>
        <taxon>Magnoliopsida</taxon>
        <taxon>eudicotyledons</taxon>
        <taxon>Gunneridae</taxon>
        <taxon>Pentapetalae</taxon>
        <taxon>asterids</taxon>
        <taxon>lamiids</taxon>
        <taxon>Solanales</taxon>
        <taxon>Solanaceae</taxon>
        <taxon>Solanoideae</taxon>
        <taxon>Capsiceae</taxon>
        <taxon>Capsicum</taxon>
    </lineage>
</organism>
<name>A0A2G2W7U6_CAPBA</name>
<keyword evidence="1" id="KW-0175">Coiled coil</keyword>
<sequence length="131" mass="15265">MYFSNITLAIIGFTSSFLLYLPNFRKKKKQQIAAEKLRIITEALEQAEDRVLRYEERHDKLLNQICSHYIVSQEILEALAGARDAMNEALEFAITLRNLQLEVIRLYPSDEGASRSVWLLGKSRRQRNSNY</sequence>
<keyword evidence="2" id="KW-0472">Membrane</keyword>
<keyword evidence="2" id="KW-0812">Transmembrane</keyword>
<reference evidence="4" key="2">
    <citation type="journal article" date="2017" name="J. Anim. Genet.">
        <title>Multiple reference genome sequences of hot pepper reveal the massive evolution of plant disease resistance genes by retroduplication.</title>
        <authorList>
            <person name="Kim S."/>
            <person name="Park J."/>
            <person name="Yeom S.-I."/>
            <person name="Kim Y.-M."/>
            <person name="Seo E."/>
            <person name="Kim K.-T."/>
            <person name="Kim M.-S."/>
            <person name="Lee J.M."/>
            <person name="Cheong K."/>
            <person name="Shin H.-S."/>
            <person name="Kim S.-B."/>
            <person name="Han K."/>
            <person name="Lee J."/>
            <person name="Park M."/>
            <person name="Lee H.-A."/>
            <person name="Lee H.-Y."/>
            <person name="Lee Y."/>
            <person name="Oh S."/>
            <person name="Lee J.H."/>
            <person name="Choi E."/>
            <person name="Choi E."/>
            <person name="Lee S.E."/>
            <person name="Jeon J."/>
            <person name="Kim H."/>
            <person name="Choi G."/>
            <person name="Song H."/>
            <person name="Lee J."/>
            <person name="Lee S.-C."/>
            <person name="Kwon J.-K."/>
            <person name="Lee H.-Y."/>
            <person name="Koo N."/>
            <person name="Hong Y."/>
            <person name="Kim R.W."/>
            <person name="Kang W.-H."/>
            <person name="Huh J.H."/>
            <person name="Kang B.-C."/>
            <person name="Yang T.-J."/>
            <person name="Lee Y.-H."/>
            <person name="Bennetzen J.L."/>
            <person name="Choi D."/>
        </authorList>
    </citation>
    <scope>NUCLEOTIDE SEQUENCE [LARGE SCALE GENOMIC DNA]</scope>
    <source>
        <strain evidence="4">cv. PBC81</strain>
    </source>
</reference>
<dbReference type="OrthoDB" id="1677215at2759"/>
<comment type="caution">
    <text evidence="3">The sequence shown here is derived from an EMBL/GenBank/DDBJ whole genome shotgun (WGS) entry which is preliminary data.</text>
</comment>
<keyword evidence="4" id="KW-1185">Reference proteome</keyword>
<gene>
    <name evidence="3" type="ORF">CQW23_20148</name>
</gene>
<feature type="transmembrane region" description="Helical" evidence="2">
    <location>
        <begin position="6"/>
        <end position="22"/>
    </location>
</feature>
<evidence type="ECO:0000313" key="4">
    <source>
        <dbReference type="Proteomes" id="UP000224567"/>
    </source>
</evidence>
<dbReference type="Proteomes" id="UP000224567">
    <property type="component" value="Unassembled WGS sequence"/>
</dbReference>
<feature type="coiled-coil region" evidence="1">
    <location>
        <begin position="30"/>
        <end position="64"/>
    </location>
</feature>
<evidence type="ECO:0000256" key="2">
    <source>
        <dbReference type="SAM" id="Phobius"/>
    </source>
</evidence>
<proteinExistence type="predicted"/>
<reference evidence="3 4" key="1">
    <citation type="journal article" date="2017" name="Genome Biol.">
        <title>New reference genome sequences of hot pepper reveal the massive evolution of plant disease-resistance genes by retroduplication.</title>
        <authorList>
            <person name="Kim S."/>
            <person name="Park J."/>
            <person name="Yeom S.I."/>
            <person name="Kim Y.M."/>
            <person name="Seo E."/>
            <person name="Kim K.T."/>
            <person name="Kim M.S."/>
            <person name="Lee J.M."/>
            <person name="Cheong K."/>
            <person name="Shin H.S."/>
            <person name="Kim S.B."/>
            <person name="Han K."/>
            <person name="Lee J."/>
            <person name="Park M."/>
            <person name="Lee H.A."/>
            <person name="Lee H.Y."/>
            <person name="Lee Y."/>
            <person name="Oh S."/>
            <person name="Lee J.H."/>
            <person name="Choi E."/>
            <person name="Choi E."/>
            <person name="Lee S.E."/>
            <person name="Jeon J."/>
            <person name="Kim H."/>
            <person name="Choi G."/>
            <person name="Song H."/>
            <person name="Lee J."/>
            <person name="Lee S.C."/>
            <person name="Kwon J.K."/>
            <person name="Lee H.Y."/>
            <person name="Koo N."/>
            <person name="Hong Y."/>
            <person name="Kim R.W."/>
            <person name="Kang W.H."/>
            <person name="Huh J.H."/>
            <person name="Kang B.C."/>
            <person name="Yang T.J."/>
            <person name="Lee Y.H."/>
            <person name="Bennetzen J.L."/>
            <person name="Choi D."/>
        </authorList>
    </citation>
    <scope>NUCLEOTIDE SEQUENCE [LARGE SCALE GENOMIC DNA]</scope>
    <source>
        <strain evidence="4">cv. PBC81</strain>
    </source>
</reference>
<evidence type="ECO:0000256" key="1">
    <source>
        <dbReference type="SAM" id="Coils"/>
    </source>
</evidence>